<keyword evidence="2" id="KW-1185">Reference proteome</keyword>
<dbReference type="EMBL" id="JAANIU010021091">
    <property type="protein sequence ID" value="KAG1523378.1"/>
    <property type="molecule type" value="Genomic_DNA"/>
</dbReference>
<evidence type="ECO:0000313" key="2">
    <source>
        <dbReference type="Proteomes" id="UP000740926"/>
    </source>
</evidence>
<reference evidence="1 2" key="1">
    <citation type="journal article" date="2020" name="Microb. Genom.">
        <title>Genetic diversity of clinical and environmental Mucorales isolates obtained from an investigation of mucormycosis cases among solid organ transplant recipients.</title>
        <authorList>
            <person name="Nguyen M.H."/>
            <person name="Kaul D."/>
            <person name="Muto C."/>
            <person name="Cheng S.J."/>
            <person name="Richter R.A."/>
            <person name="Bruno V.M."/>
            <person name="Liu G."/>
            <person name="Beyhan S."/>
            <person name="Sundermann A.J."/>
            <person name="Mounaud S."/>
            <person name="Pasculle A.W."/>
            <person name="Nierman W.C."/>
            <person name="Driscoll E."/>
            <person name="Cumbie R."/>
            <person name="Clancy C.J."/>
            <person name="Dupont C.L."/>
        </authorList>
    </citation>
    <scope>NUCLEOTIDE SEQUENCE [LARGE SCALE GENOMIC DNA]</scope>
    <source>
        <strain evidence="1 2">GL24</strain>
    </source>
</reference>
<name>A0A9P7BZ19_9FUNG</name>
<proteinExistence type="predicted"/>
<dbReference type="Proteomes" id="UP000740926">
    <property type="component" value="Unassembled WGS sequence"/>
</dbReference>
<sequence>MHAGRADRLGQQRVVIDDQRYAMGSAQALQGSGLLLPQGVTGGLVAVLQPGGAGGQQRRGAYQQACGIGFIRGDQVDAAGRRGS</sequence>
<organism evidence="1 2">
    <name type="scientific">Rhizopus delemar</name>
    <dbReference type="NCBI Taxonomy" id="936053"/>
    <lineage>
        <taxon>Eukaryota</taxon>
        <taxon>Fungi</taxon>
        <taxon>Fungi incertae sedis</taxon>
        <taxon>Mucoromycota</taxon>
        <taxon>Mucoromycotina</taxon>
        <taxon>Mucoromycetes</taxon>
        <taxon>Mucorales</taxon>
        <taxon>Mucorineae</taxon>
        <taxon>Rhizopodaceae</taxon>
        <taxon>Rhizopus</taxon>
    </lineage>
</organism>
<comment type="caution">
    <text evidence="1">The sequence shown here is derived from an EMBL/GenBank/DDBJ whole genome shotgun (WGS) entry which is preliminary data.</text>
</comment>
<gene>
    <name evidence="1" type="ORF">G6F50_018615</name>
</gene>
<protein>
    <submittedName>
        <fullName evidence="1">Uncharacterized protein</fullName>
    </submittedName>
</protein>
<dbReference type="AlphaFoldDB" id="A0A9P7BZ19"/>
<evidence type="ECO:0000313" key="1">
    <source>
        <dbReference type="EMBL" id="KAG1523378.1"/>
    </source>
</evidence>
<accession>A0A9P7BZ19</accession>